<organism evidence="2 3">
    <name type="scientific">Rhizopus delemar</name>
    <dbReference type="NCBI Taxonomy" id="936053"/>
    <lineage>
        <taxon>Eukaryota</taxon>
        <taxon>Fungi</taxon>
        <taxon>Fungi incertae sedis</taxon>
        <taxon>Mucoromycota</taxon>
        <taxon>Mucoromycotina</taxon>
        <taxon>Mucoromycetes</taxon>
        <taxon>Mucorales</taxon>
        <taxon>Mucorineae</taxon>
        <taxon>Rhizopodaceae</taxon>
        <taxon>Rhizopus</taxon>
    </lineage>
</organism>
<dbReference type="Proteomes" id="UP000740926">
    <property type="component" value="Unassembled WGS sequence"/>
</dbReference>
<accession>A0A9P7C088</accession>
<reference evidence="2 3" key="1">
    <citation type="journal article" date="2020" name="Microb. Genom.">
        <title>Genetic diversity of clinical and environmental Mucorales isolates obtained from an investigation of mucormycosis cases among solid organ transplant recipients.</title>
        <authorList>
            <person name="Nguyen M.H."/>
            <person name="Kaul D."/>
            <person name="Muto C."/>
            <person name="Cheng S.J."/>
            <person name="Richter R.A."/>
            <person name="Bruno V.M."/>
            <person name="Liu G."/>
            <person name="Beyhan S."/>
            <person name="Sundermann A.J."/>
            <person name="Mounaud S."/>
            <person name="Pasculle A.W."/>
            <person name="Nierman W.C."/>
            <person name="Driscoll E."/>
            <person name="Cumbie R."/>
            <person name="Clancy C.J."/>
            <person name="Dupont C.L."/>
        </authorList>
    </citation>
    <scope>NUCLEOTIDE SEQUENCE [LARGE SCALE GENOMIC DNA]</scope>
    <source>
        <strain evidence="2 3">GL24</strain>
    </source>
</reference>
<feature type="region of interest" description="Disordered" evidence="1">
    <location>
        <begin position="22"/>
        <end position="93"/>
    </location>
</feature>
<comment type="caution">
    <text evidence="2">The sequence shown here is derived from an EMBL/GenBank/DDBJ whole genome shotgun (WGS) entry which is preliminary data.</text>
</comment>
<evidence type="ECO:0000313" key="3">
    <source>
        <dbReference type="Proteomes" id="UP000740926"/>
    </source>
</evidence>
<proteinExistence type="predicted"/>
<dbReference type="AlphaFoldDB" id="A0A9P7C088"/>
<evidence type="ECO:0000256" key="1">
    <source>
        <dbReference type="SAM" id="MobiDB-lite"/>
    </source>
</evidence>
<protein>
    <submittedName>
        <fullName evidence="2">Uncharacterized protein</fullName>
    </submittedName>
</protein>
<feature type="compositionally biased region" description="Polar residues" evidence="1">
    <location>
        <begin position="76"/>
        <end position="93"/>
    </location>
</feature>
<keyword evidence="3" id="KW-1185">Reference proteome</keyword>
<dbReference type="EMBL" id="JAANIU010012692">
    <property type="protein sequence ID" value="KAG1530330.1"/>
    <property type="molecule type" value="Genomic_DNA"/>
</dbReference>
<evidence type="ECO:0000313" key="2">
    <source>
        <dbReference type="EMBL" id="KAG1530330.1"/>
    </source>
</evidence>
<sequence length="125" mass="13138">MARLNICSEDGTPMCSIERISPRSKRIARSRSWPGANGCARRCQRHSNQTRASREANTAEPAALAAPSRGRPAQPRISSGVHNSPTTVASSSACNGVFASPTARLTAVASHSRKKAGAPSNNTRA</sequence>
<name>A0A9P7C088_9FUNG</name>
<feature type="compositionally biased region" description="Low complexity" evidence="1">
    <location>
        <begin position="55"/>
        <end position="67"/>
    </location>
</feature>
<feature type="region of interest" description="Disordered" evidence="1">
    <location>
        <begin position="106"/>
        <end position="125"/>
    </location>
</feature>
<gene>
    <name evidence="2" type="ORF">G6F50_017389</name>
</gene>